<dbReference type="Proteomes" id="UP000235965">
    <property type="component" value="Unassembled WGS sequence"/>
</dbReference>
<reference evidence="1 2" key="1">
    <citation type="submission" date="2017-12" db="EMBL/GenBank/DDBJ databases">
        <title>Hemimetabolous genomes reveal molecular basis of termite eusociality.</title>
        <authorList>
            <person name="Harrison M.C."/>
            <person name="Jongepier E."/>
            <person name="Robertson H.M."/>
            <person name="Arning N."/>
            <person name="Bitard-Feildel T."/>
            <person name="Chao H."/>
            <person name="Childers C.P."/>
            <person name="Dinh H."/>
            <person name="Doddapaneni H."/>
            <person name="Dugan S."/>
            <person name="Gowin J."/>
            <person name="Greiner C."/>
            <person name="Han Y."/>
            <person name="Hu H."/>
            <person name="Hughes D.S.T."/>
            <person name="Huylmans A.-K."/>
            <person name="Kemena C."/>
            <person name="Kremer L.P.M."/>
            <person name="Lee S.L."/>
            <person name="Lopez-Ezquerra A."/>
            <person name="Mallet L."/>
            <person name="Monroy-Kuhn J.M."/>
            <person name="Moser A."/>
            <person name="Murali S.C."/>
            <person name="Muzny D.M."/>
            <person name="Otani S."/>
            <person name="Piulachs M.-D."/>
            <person name="Poelchau M."/>
            <person name="Qu J."/>
            <person name="Schaub F."/>
            <person name="Wada-Katsumata A."/>
            <person name="Worley K.C."/>
            <person name="Xie Q."/>
            <person name="Ylla G."/>
            <person name="Poulsen M."/>
            <person name="Gibbs R.A."/>
            <person name="Schal C."/>
            <person name="Richards S."/>
            <person name="Belles X."/>
            <person name="Korb J."/>
            <person name="Bornberg-Bauer E."/>
        </authorList>
    </citation>
    <scope>NUCLEOTIDE SEQUENCE [LARGE SCALE GENOMIC DNA]</scope>
    <source>
        <tissue evidence="1">Whole body</tissue>
    </source>
</reference>
<sequence>MDHYSHFKNREAFHCVCTFDGSSNYNVNEKISYIHHNNMDFLNNVCYDGTNQTY</sequence>
<organism evidence="1 2">
    <name type="scientific">Cryptotermes secundus</name>
    <dbReference type="NCBI Taxonomy" id="105785"/>
    <lineage>
        <taxon>Eukaryota</taxon>
        <taxon>Metazoa</taxon>
        <taxon>Ecdysozoa</taxon>
        <taxon>Arthropoda</taxon>
        <taxon>Hexapoda</taxon>
        <taxon>Insecta</taxon>
        <taxon>Pterygota</taxon>
        <taxon>Neoptera</taxon>
        <taxon>Polyneoptera</taxon>
        <taxon>Dictyoptera</taxon>
        <taxon>Blattodea</taxon>
        <taxon>Blattoidea</taxon>
        <taxon>Termitoidae</taxon>
        <taxon>Kalotermitidae</taxon>
        <taxon>Cryptotermitinae</taxon>
        <taxon>Cryptotermes</taxon>
    </lineage>
</organism>
<accession>A0A2J7QK88</accession>
<evidence type="ECO:0000313" key="2">
    <source>
        <dbReference type="Proteomes" id="UP000235965"/>
    </source>
</evidence>
<keyword evidence="2" id="KW-1185">Reference proteome</keyword>
<dbReference type="AlphaFoldDB" id="A0A2J7QK88"/>
<proteinExistence type="predicted"/>
<dbReference type="EMBL" id="NEVH01013275">
    <property type="protein sequence ID" value="PNF28996.1"/>
    <property type="molecule type" value="Genomic_DNA"/>
</dbReference>
<protein>
    <submittedName>
        <fullName evidence="1">Uncharacterized protein</fullName>
    </submittedName>
</protein>
<comment type="caution">
    <text evidence="1">The sequence shown here is derived from an EMBL/GenBank/DDBJ whole genome shotgun (WGS) entry which is preliminary data.</text>
</comment>
<gene>
    <name evidence="1" type="ORF">B7P43_G14921</name>
</gene>
<evidence type="ECO:0000313" key="1">
    <source>
        <dbReference type="EMBL" id="PNF28996.1"/>
    </source>
</evidence>
<dbReference type="InParanoid" id="A0A2J7QK88"/>
<name>A0A2J7QK88_9NEOP</name>